<dbReference type="OrthoDB" id="5569250at2759"/>
<dbReference type="GO" id="GO:0005524">
    <property type="term" value="F:ATP binding"/>
    <property type="evidence" value="ECO:0007669"/>
    <property type="project" value="InterPro"/>
</dbReference>
<dbReference type="PROSITE" id="PS00109">
    <property type="entry name" value="PROTEIN_KINASE_TYR"/>
    <property type="match status" value="1"/>
</dbReference>
<dbReference type="Pfam" id="PF17667">
    <property type="entry name" value="Pkinase_fungal"/>
    <property type="match status" value="1"/>
</dbReference>
<dbReference type="PANTHER" id="PTHR38248:SF2">
    <property type="entry name" value="FUNK1 11"/>
    <property type="match status" value="1"/>
</dbReference>
<protein>
    <recommendedName>
        <fullName evidence="2">Protein kinase domain-containing protein</fullName>
    </recommendedName>
</protein>
<sequence>MDFPSAAQSDPKTPEKQTSALQEVKATPYSQFAGSHREGLDDAVPAKVADINQHLMGDIKETVEILVEEFAEAILGMKKDDYVLGLNEAEIAPIYEGFRDLSRAMETASGEKGIYHQIAKLLNRISMRRKEDEEEDMTNSGDGKVFSVQDPYKIPGYLVGLSPDIVAVYRRVLKINKVKDLEVLIRDFEFSEGMRWALLLWFVEVKWENGRILGEEQYEFSVELPDLPKDPFQPVPESLEQGSSNIVSQPQSKRKRTVSTAVASSSKRSNTQEASGRRVTRQMSKNSQQASGSGIGPTDPPGDPGDEPEVPEVPAENSPANQKELALQCARYAKAALSKGQVRSHTIGMVLRANPTEVLFGMHYYDRSCLIKSKPVSLTNSTFKSVFIAMTRRIVNFSQEQLGVIRHFDHSTSFPQQLVPTRRKAAQAVQGEPTSQNAERESKAKDEEGNSHERDDSDPFAGKKFPSSFPQQLVPTKRKAAQAVEGETKSQNAKRKSKAKDEEDNSDERDDSDPFAGKKFPSSFPQQPTSRKAAQAVQGETNSQNAERKLKAKDEEDNSDERDDSDPCAGKKFSLVCTDGAERHFAVESTIYQADGIIGRGSSVFLVECEAEDDRQSESRVAPSSSWEGKKFVVKFSFPSETRDPEDALVNHARNIAKGGHAWATNHLPLLYDCLTVPFGPGTVQYRLKEFFNKRKESYEVRVLRITISEELCSLNDLKTLEEAAQVFYDILQGKSSSYTGFLYLTLAVVHRWLYTEANILHRDLSMGNIMFRRVGGKVYGVLNDFDLSSFLPLRDEPSSQWRTGTKPYMAYELLIEGWCGGPLYRHDLESLFYIMLILCCHYKSPDRALPFKDWPYRKWFTSDDATVGQMKGYFITLTQSAFPLQSHFERFRKWLDDIYDCFSDGYSQRHSRRRGAPLKDPEQETLLGNVTYEKLDEIMHSFDGKQLEKRWPGAGQHC</sequence>
<dbReference type="AlphaFoldDB" id="A0A8H5GQY2"/>
<gene>
    <name evidence="3" type="ORF">D9757_011073</name>
</gene>
<feature type="compositionally biased region" description="Polar residues" evidence="1">
    <location>
        <begin position="281"/>
        <end position="292"/>
    </location>
</feature>
<proteinExistence type="predicted"/>
<feature type="compositionally biased region" description="Polar residues" evidence="1">
    <location>
        <begin position="1"/>
        <end position="21"/>
    </location>
</feature>
<dbReference type="PANTHER" id="PTHR38248">
    <property type="entry name" value="FUNK1 6"/>
    <property type="match status" value="1"/>
</dbReference>
<feature type="region of interest" description="Disordered" evidence="1">
    <location>
        <begin position="415"/>
        <end position="570"/>
    </location>
</feature>
<feature type="region of interest" description="Disordered" evidence="1">
    <location>
        <begin position="1"/>
        <end position="25"/>
    </location>
</feature>
<dbReference type="GO" id="GO:0004672">
    <property type="term" value="F:protein kinase activity"/>
    <property type="evidence" value="ECO:0007669"/>
    <property type="project" value="InterPro"/>
</dbReference>
<keyword evidence="4" id="KW-1185">Reference proteome</keyword>
<dbReference type="InterPro" id="IPR000719">
    <property type="entry name" value="Prot_kinase_dom"/>
</dbReference>
<feature type="domain" description="Protein kinase" evidence="2">
    <location>
        <begin position="592"/>
        <end position="927"/>
    </location>
</feature>
<accession>A0A8H5GQY2</accession>
<evidence type="ECO:0000313" key="4">
    <source>
        <dbReference type="Proteomes" id="UP000518752"/>
    </source>
</evidence>
<evidence type="ECO:0000313" key="3">
    <source>
        <dbReference type="EMBL" id="KAF5369150.1"/>
    </source>
</evidence>
<dbReference type="EMBL" id="JAACJN010000130">
    <property type="protein sequence ID" value="KAF5369150.1"/>
    <property type="molecule type" value="Genomic_DNA"/>
</dbReference>
<comment type="caution">
    <text evidence="3">The sequence shown here is derived from an EMBL/GenBank/DDBJ whole genome shotgun (WGS) entry which is preliminary data.</text>
</comment>
<reference evidence="3 4" key="1">
    <citation type="journal article" date="2020" name="ISME J.">
        <title>Uncovering the hidden diversity of litter-decomposition mechanisms in mushroom-forming fungi.</title>
        <authorList>
            <person name="Floudas D."/>
            <person name="Bentzer J."/>
            <person name="Ahren D."/>
            <person name="Johansson T."/>
            <person name="Persson P."/>
            <person name="Tunlid A."/>
        </authorList>
    </citation>
    <scope>NUCLEOTIDE SEQUENCE [LARGE SCALE GENOMIC DNA]</scope>
    <source>
        <strain evidence="3 4">CBS 406.79</strain>
    </source>
</reference>
<feature type="compositionally biased region" description="Acidic residues" evidence="1">
    <location>
        <begin position="555"/>
        <end position="566"/>
    </location>
</feature>
<feature type="compositionally biased region" description="Polar residues" evidence="1">
    <location>
        <begin position="523"/>
        <end position="545"/>
    </location>
</feature>
<dbReference type="Gene3D" id="1.10.510.10">
    <property type="entry name" value="Transferase(Phosphotransferase) domain 1"/>
    <property type="match status" value="1"/>
</dbReference>
<evidence type="ECO:0000259" key="2">
    <source>
        <dbReference type="PROSITE" id="PS50011"/>
    </source>
</evidence>
<feature type="compositionally biased region" description="Acidic residues" evidence="1">
    <location>
        <begin position="502"/>
        <end position="513"/>
    </location>
</feature>
<dbReference type="Proteomes" id="UP000518752">
    <property type="component" value="Unassembled WGS sequence"/>
</dbReference>
<dbReference type="SUPFAM" id="SSF56112">
    <property type="entry name" value="Protein kinase-like (PK-like)"/>
    <property type="match status" value="1"/>
</dbReference>
<dbReference type="InterPro" id="IPR011009">
    <property type="entry name" value="Kinase-like_dom_sf"/>
</dbReference>
<feature type="compositionally biased region" description="Polar residues" evidence="1">
    <location>
        <begin position="258"/>
        <end position="274"/>
    </location>
</feature>
<evidence type="ECO:0000256" key="1">
    <source>
        <dbReference type="SAM" id="MobiDB-lite"/>
    </source>
</evidence>
<dbReference type="InterPro" id="IPR008266">
    <property type="entry name" value="Tyr_kinase_AS"/>
</dbReference>
<feature type="region of interest" description="Disordered" evidence="1">
    <location>
        <begin position="229"/>
        <end position="322"/>
    </location>
</feature>
<name>A0A8H5GQY2_9AGAR</name>
<organism evidence="3 4">
    <name type="scientific">Collybiopsis confluens</name>
    <dbReference type="NCBI Taxonomy" id="2823264"/>
    <lineage>
        <taxon>Eukaryota</taxon>
        <taxon>Fungi</taxon>
        <taxon>Dikarya</taxon>
        <taxon>Basidiomycota</taxon>
        <taxon>Agaricomycotina</taxon>
        <taxon>Agaricomycetes</taxon>
        <taxon>Agaricomycetidae</taxon>
        <taxon>Agaricales</taxon>
        <taxon>Marasmiineae</taxon>
        <taxon>Omphalotaceae</taxon>
        <taxon>Collybiopsis</taxon>
    </lineage>
</organism>
<feature type="compositionally biased region" description="Basic and acidic residues" evidence="1">
    <location>
        <begin position="438"/>
        <end position="457"/>
    </location>
</feature>
<dbReference type="InterPro" id="IPR040976">
    <property type="entry name" value="Pkinase_fungal"/>
</dbReference>
<dbReference type="PROSITE" id="PS50011">
    <property type="entry name" value="PROTEIN_KINASE_DOM"/>
    <property type="match status" value="1"/>
</dbReference>
<feature type="compositionally biased region" description="Polar residues" evidence="1">
    <location>
        <begin position="240"/>
        <end position="251"/>
    </location>
</feature>